<reference evidence="2" key="1">
    <citation type="submission" date="2021-12" db="EMBL/GenBank/DDBJ databases">
        <title>Comparative genomics, transcriptomics and evolutionary studies reveal genomic signatures of adaptation to plant cell wall in hemibiotrophic fungi.</title>
        <authorList>
            <consortium name="DOE Joint Genome Institute"/>
            <person name="Baroncelli R."/>
            <person name="Diaz J.F."/>
            <person name="Benocci T."/>
            <person name="Peng M."/>
            <person name="Battaglia E."/>
            <person name="Haridas S."/>
            <person name="Andreopoulos W."/>
            <person name="Labutti K."/>
            <person name="Pangilinan J."/>
            <person name="Floch G.L."/>
            <person name="Makela M.R."/>
            <person name="Henrissat B."/>
            <person name="Grigoriev I.V."/>
            <person name="Crouch J.A."/>
            <person name="De Vries R.P."/>
            <person name="Sukno S.A."/>
            <person name="Thon M.R."/>
        </authorList>
    </citation>
    <scope>NUCLEOTIDE SEQUENCE</scope>
    <source>
        <strain evidence="2">CBS 112980</strain>
    </source>
</reference>
<evidence type="ECO:0000313" key="2">
    <source>
        <dbReference type="EMBL" id="KAK1731355.1"/>
    </source>
</evidence>
<dbReference type="RefSeq" id="XP_060371410.1">
    <property type="nucleotide sequence ID" value="XM_060501909.1"/>
</dbReference>
<dbReference type="AlphaFoldDB" id="A0AAD8XPV5"/>
<gene>
    <name evidence="2" type="ORF">BDZ83DRAFT_246859</name>
</gene>
<proteinExistence type="predicted"/>
<dbReference type="Proteomes" id="UP001244207">
    <property type="component" value="Unassembled WGS sequence"/>
</dbReference>
<sequence>MLILRHCRTPALQLPCGPHQTGRRLDCTGPSGRRPFTTLSYPADVQATCGPQVRKPEHWGRRRQLEASASRQAHFPTEACANVYRPGSWLTVGNWTEKLHRRIHEWRGIRYSTIEKTLSCVSRITFSLLAPWCHWPDYKRSNRFIANPTIEPEISVDSISPPFPPPRLHMDESAQDRLPNRPSESQVWSANSMGRLWLLCRARRLTTKQALD</sequence>
<protein>
    <submittedName>
        <fullName evidence="2">Uncharacterized protein</fullName>
    </submittedName>
</protein>
<organism evidence="2 3">
    <name type="scientific">Glomerella acutata</name>
    <name type="common">Colletotrichum acutatum</name>
    <dbReference type="NCBI Taxonomy" id="27357"/>
    <lineage>
        <taxon>Eukaryota</taxon>
        <taxon>Fungi</taxon>
        <taxon>Dikarya</taxon>
        <taxon>Ascomycota</taxon>
        <taxon>Pezizomycotina</taxon>
        <taxon>Sordariomycetes</taxon>
        <taxon>Hypocreomycetidae</taxon>
        <taxon>Glomerellales</taxon>
        <taxon>Glomerellaceae</taxon>
        <taxon>Colletotrichum</taxon>
        <taxon>Colletotrichum acutatum species complex</taxon>
    </lineage>
</organism>
<evidence type="ECO:0000313" key="3">
    <source>
        <dbReference type="Proteomes" id="UP001244207"/>
    </source>
</evidence>
<feature type="region of interest" description="Disordered" evidence="1">
    <location>
        <begin position="155"/>
        <end position="186"/>
    </location>
</feature>
<comment type="caution">
    <text evidence="2">The sequence shown here is derived from an EMBL/GenBank/DDBJ whole genome shotgun (WGS) entry which is preliminary data.</text>
</comment>
<name>A0AAD8XPV5_GLOAC</name>
<dbReference type="GeneID" id="85385808"/>
<feature type="compositionally biased region" description="Basic and acidic residues" evidence="1">
    <location>
        <begin position="168"/>
        <end position="179"/>
    </location>
</feature>
<accession>A0AAD8XPV5</accession>
<evidence type="ECO:0000256" key="1">
    <source>
        <dbReference type="SAM" id="MobiDB-lite"/>
    </source>
</evidence>
<keyword evidence="3" id="KW-1185">Reference proteome</keyword>
<dbReference type="EMBL" id="JAHMHS010000003">
    <property type="protein sequence ID" value="KAK1731355.1"/>
    <property type="molecule type" value="Genomic_DNA"/>
</dbReference>